<dbReference type="Proteomes" id="UP000008237">
    <property type="component" value="Unassembled WGS sequence"/>
</dbReference>
<feature type="compositionally biased region" description="Polar residues" evidence="1">
    <location>
        <begin position="75"/>
        <end position="85"/>
    </location>
</feature>
<evidence type="ECO:0000313" key="2">
    <source>
        <dbReference type="EMBL" id="EFN89396.1"/>
    </source>
</evidence>
<feature type="region of interest" description="Disordered" evidence="1">
    <location>
        <begin position="67"/>
        <end position="95"/>
    </location>
</feature>
<name>E2B4I4_HARSA</name>
<evidence type="ECO:0000256" key="1">
    <source>
        <dbReference type="SAM" id="MobiDB-lite"/>
    </source>
</evidence>
<sequence length="130" mass="14344">MTPRIQTQPEAQGSSASDSERHSNVVSHTAMENMFTRLMIVVTIYMRQQQQFMQNQKMAITTTIDGNPFARRSTSEPAATNQNETRPPALAATASSKVSLLVSQIPEFGGSEEENILSRTRESSVAARNK</sequence>
<keyword evidence="3" id="KW-1185">Reference proteome</keyword>
<feature type="compositionally biased region" description="Polar residues" evidence="1">
    <location>
        <begin position="1"/>
        <end position="17"/>
    </location>
</feature>
<protein>
    <submittedName>
        <fullName evidence="2">Uncharacterized protein</fullName>
    </submittedName>
</protein>
<reference evidence="2 3" key="1">
    <citation type="journal article" date="2010" name="Science">
        <title>Genomic comparison of the ants Camponotus floridanus and Harpegnathos saltator.</title>
        <authorList>
            <person name="Bonasio R."/>
            <person name="Zhang G."/>
            <person name="Ye C."/>
            <person name="Mutti N.S."/>
            <person name="Fang X."/>
            <person name="Qin N."/>
            <person name="Donahue G."/>
            <person name="Yang P."/>
            <person name="Li Q."/>
            <person name="Li C."/>
            <person name="Zhang P."/>
            <person name="Huang Z."/>
            <person name="Berger S.L."/>
            <person name="Reinberg D."/>
            <person name="Wang J."/>
            <person name="Liebig J."/>
        </authorList>
    </citation>
    <scope>NUCLEOTIDE SEQUENCE [LARGE SCALE GENOMIC DNA]</scope>
    <source>
        <strain evidence="2 3">R22 G/1</strain>
    </source>
</reference>
<organism evidence="3">
    <name type="scientific">Harpegnathos saltator</name>
    <name type="common">Jerdon's jumping ant</name>
    <dbReference type="NCBI Taxonomy" id="610380"/>
    <lineage>
        <taxon>Eukaryota</taxon>
        <taxon>Metazoa</taxon>
        <taxon>Ecdysozoa</taxon>
        <taxon>Arthropoda</taxon>
        <taxon>Hexapoda</taxon>
        <taxon>Insecta</taxon>
        <taxon>Pterygota</taxon>
        <taxon>Neoptera</taxon>
        <taxon>Endopterygota</taxon>
        <taxon>Hymenoptera</taxon>
        <taxon>Apocrita</taxon>
        <taxon>Aculeata</taxon>
        <taxon>Formicoidea</taxon>
        <taxon>Formicidae</taxon>
        <taxon>Ponerinae</taxon>
        <taxon>Ponerini</taxon>
        <taxon>Harpegnathos</taxon>
    </lineage>
</organism>
<dbReference type="InParanoid" id="E2B4I4"/>
<feature type="region of interest" description="Disordered" evidence="1">
    <location>
        <begin position="109"/>
        <end position="130"/>
    </location>
</feature>
<dbReference type="EMBL" id="GL445563">
    <property type="protein sequence ID" value="EFN89396.1"/>
    <property type="molecule type" value="Genomic_DNA"/>
</dbReference>
<accession>E2B4I4</accession>
<evidence type="ECO:0000313" key="3">
    <source>
        <dbReference type="Proteomes" id="UP000008237"/>
    </source>
</evidence>
<gene>
    <name evidence="2" type="ORF">EAI_15633</name>
</gene>
<proteinExistence type="predicted"/>
<dbReference type="AlphaFoldDB" id="E2B4I4"/>
<feature type="region of interest" description="Disordered" evidence="1">
    <location>
        <begin position="1"/>
        <end position="24"/>
    </location>
</feature>